<evidence type="ECO:0000313" key="3">
    <source>
        <dbReference type="Proteomes" id="UP000199026"/>
    </source>
</evidence>
<dbReference type="AlphaFoldDB" id="A0A1H3KA66"/>
<accession>A0A1H3KA66</accession>
<evidence type="ECO:0000259" key="1">
    <source>
        <dbReference type="Pfam" id="PF07045"/>
    </source>
</evidence>
<evidence type="ECO:0000313" key="2">
    <source>
        <dbReference type="EMBL" id="SDY48799.1"/>
    </source>
</evidence>
<dbReference type="Pfam" id="PF07045">
    <property type="entry name" value="DUF1330"/>
    <property type="match status" value="1"/>
</dbReference>
<dbReference type="Gene3D" id="3.30.70.100">
    <property type="match status" value="1"/>
</dbReference>
<dbReference type="InterPro" id="IPR011008">
    <property type="entry name" value="Dimeric_a/b-barrel"/>
</dbReference>
<keyword evidence="3" id="KW-1185">Reference proteome</keyword>
<feature type="domain" description="DUF1330" evidence="1">
    <location>
        <begin position="3"/>
        <end position="95"/>
    </location>
</feature>
<name>A0A1H3KA66_9RHOB</name>
<dbReference type="SUPFAM" id="SSF54909">
    <property type="entry name" value="Dimeric alpha+beta barrel"/>
    <property type="match status" value="1"/>
</dbReference>
<dbReference type="Proteomes" id="UP000199026">
    <property type="component" value="Unassembled WGS sequence"/>
</dbReference>
<dbReference type="OrthoDB" id="9806380at2"/>
<reference evidence="2 3" key="1">
    <citation type="submission" date="2016-10" db="EMBL/GenBank/DDBJ databases">
        <authorList>
            <person name="de Groot N.N."/>
        </authorList>
    </citation>
    <scope>NUCLEOTIDE SEQUENCE [LARGE SCALE GENOMIC DNA]</scope>
    <source>
        <strain evidence="2 3">DSM 24677</strain>
    </source>
</reference>
<dbReference type="RefSeq" id="WP_089891570.1">
    <property type="nucleotide sequence ID" value="NZ_CALJFH010000025.1"/>
</dbReference>
<protein>
    <submittedName>
        <fullName evidence="2">Uncharacterized conserved protein, DUF1330 family</fullName>
    </submittedName>
</protein>
<dbReference type="InterPro" id="IPR010753">
    <property type="entry name" value="DUF1330"/>
</dbReference>
<dbReference type="GeneID" id="78124488"/>
<gene>
    <name evidence="2" type="ORF">SAMN05444486_102416</name>
</gene>
<proteinExistence type="predicted"/>
<dbReference type="PANTHER" id="PTHR41521">
    <property type="match status" value="1"/>
</dbReference>
<dbReference type="EMBL" id="FNPR01000002">
    <property type="protein sequence ID" value="SDY48799.1"/>
    <property type="molecule type" value="Genomic_DNA"/>
</dbReference>
<organism evidence="2 3">
    <name type="scientific">Lentibacter algarum</name>
    <dbReference type="NCBI Taxonomy" id="576131"/>
    <lineage>
        <taxon>Bacteria</taxon>
        <taxon>Pseudomonadati</taxon>
        <taxon>Pseudomonadota</taxon>
        <taxon>Alphaproteobacteria</taxon>
        <taxon>Rhodobacterales</taxon>
        <taxon>Roseobacteraceae</taxon>
        <taxon>Lentibacter</taxon>
    </lineage>
</organism>
<sequence>MSKGYWVGQFDVTDDAIFNTYTLANIEPFKEYGARFVVRGGSQENPEGSWRSRTVVIEFPSYEAAVACYNDPKYRAAMAVRKLASIGDIVIVEGYEG</sequence>
<dbReference type="PANTHER" id="PTHR41521:SF4">
    <property type="entry name" value="BLR0684 PROTEIN"/>
    <property type="match status" value="1"/>
</dbReference>
<dbReference type="STRING" id="576131.SAMN05444486_102416"/>